<dbReference type="PANTHER" id="PTHR41786">
    <property type="entry name" value="MOTILITY ACCESSORY FACTOR MAF"/>
    <property type="match status" value="1"/>
</dbReference>
<name>A0A5N7IQH8_9CLOT</name>
<reference evidence="2" key="1">
    <citation type="journal article" date="2019" name="Lett. Appl. Microbiol.">
        <title>A case of 'blown pack' spoilage of vacuum-packaged pork likely associated with Clostridium estertheticum in Canada.</title>
        <authorList>
            <person name="Zhang P."/>
            <person name="Ward P."/>
            <person name="McMullen L.M."/>
            <person name="Yang X."/>
        </authorList>
    </citation>
    <scope>NUCLEOTIDE SEQUENCE [LARGE SCALE GENOMIC DNA]</scope>
    <source>
        <strain evidence="2">MA19</strain>
    </source>
</reference>
<protein>
    <submittedName>
        <fullName evidence="2">DUF115 domain-containing protein</fullName>
    </submittedName>
</protein>
<feature type="domain" description="6-hydroxymethylpterin diphosphokinase MptE-like" evidence="1">
    <location>
        <begin position="197"/>
        <end position="365"/>
    </location>
</feature>
<accession>A0A5N7IQH8</accession>
<gene>
    <name evidence="2" type="ORF">E4V82_13995</name>
</gene>
<comment type="caution">
    <text evidence="2">The sequence shown here is derived from an EMBL/GenBank/DDBJ whole genome shotgun (WGS) entry which is preliminary data.</text>
</comment>
<evidence type="ECO:0000259" key="1">
    <source>
        <dbReference type="Pfam" id="PF01973"/>
    </source>
</evidence>
<proteinExistence type="predicted"/>
<evidence type="ECO:0000313" key="3">
    <source>
        <dbReference type="Proteomes" id="UP000342249"/>
    </source>
</evidence>
<dbReference type="InterPro" id="IPR002826">
    <property type="entry name" value="MptE-like"/>
</dbReference>
<dbReference type="EMBL" id="SPSF01000032">
    <property type="protein sequence ID" value="MPQ63217.1"/>
    <property type="molecule type" value="Genomic_DNA"/>
</dbReference>
<dbReference type="Proteomes" id="UP000342249">
    <property type="component" value="Unassembled WGS sequence"/>
</dbReference>
<dbReference type="AlphaFoldDB" id="A0A5N7IQH8"/>
<evidence type="ECO:0000313" key="2">
    <source>
        <dbReference type="EMBL" id="MPQ63217.1"/>
    </source>
</evidence>
<sequence>MNEINRILIDRIKKVKLRDEERYTIEDSKDDKKILKIKRDGKFIYLGSKYTVEKDIQRFMGNIKKITFNSIILVWGFGTGEHIIEILKKTTKSNKIIIIEPDERILIENSLCNNLNEILNEDRVLLFSYKKENLKEFLVRNISTIEINNVEFVNYANYDRIYDKEYKEFWESFIEFVNFMTIELCTSLHFSKQFFNCFMSNITTIINSVTINKLKNIFDGRPAIVVSAGPSLEKNIHMLREVQEQFIIITGGRTLKTLLDEGITPDFICTIDPGEASYTVIEKVLHSKVPIVFCEISNCKIVKEYSGTKVFFRDRDFEDITEELLGIEVDSLKQGGSVAHVCISLAKYLGCNKIIFIGQDLAYTNNKYHAESAKYNKNNVISEEDKYIIVDDIYGEKVPTTMILNFYRKNIEQMIIENENITFINSTEGGANIQGALVMPLEESIQGYCCKEGIVKNIDYILKCKSLVNKQTVSKNIIKILKSIKAIEEICKKAIAYTQKMYKYYEKKSLLDINNTITQLEKLDDRINKKLINVKSIKKLYVPLVARVMISEEFKEKVDENERQKGRRIALKSETIYKGLLEIVKYAKIELEKVKEDLV</sequence>
<organism evidence="2 3">
    <name type="scientific">Clostridium estertheticum</name>
    <dbReference type="NCBI Taxonomy" id="238834"/>
    <lineage>
        <taxon>Bacteria</taxon>
        <taxon>Bacillati</taxon>
        <taxon>Bacillota</taxon>
        <taxon>Clostridia</taxon>
        <taxon>Eubacteriales</taxon>
        <taxon>Clostridiaceae</taxon>
        <taxon>Clostridium</taxon>
    </lineage>
</organism>
<dbReference type="RefSeq" id="WP_152752746.1">
    <property type="nucleotide sequence ID" value="NZ_SPSE01000033.1"/>
</dbReference>
<dbReference type="PANTHER" id="PTHR41786:SF1">
    <property type="entry name" value="6-HYDROXYMETHYLPTERIN DIPHOSPHOKINASE MPTE-LIKE DOMAIN-CONTAINING PROTEIN"/>
    <property type="match status" value="1"/>
</dbReference>
<dbReference type="Pfam" id="PF01973">
    <property type="entry name" value="MptE-like"/>
    <property type="match status" value="1"/>
</dbReference>